<keyword evidence="2" id="KW-1185">Reference proteome</keyword>
<dbReference type="RefSeq" id="WP_260977729.1">
    <property type="nucleotide sequence ID" value="NZ_JAOANI010000029.1"/>
</dbReference>
<organism evidence="1 2">
    <name type="scientific">Thalassolituus pacificus</name>
    <dbReference type="NCBI Taxonomy" id="2975440"/>
    <lineage>
        <taxon>Bacteria</taxon>
        <taxon>Pseudomonadati</taxon>
        <taxon>Pseudomonadota</taxon>
        <taxon>Gammaproteobacteria</taxon>
        <taxon>Oceanospirillales</taxon>
        <taxon>Oceanospirillaceae</taxon>
        <taxon>Thalassolituus</taxon>
    </lineage>
</organism>
<name>A0A9X2WIV4_9GAMM</name>
<reference evidence="1" key="2">
    <citation type="submission" date="2022-08" db="EMBL/GenBank/DDBJ databases">
        <authorList>
            <person name="Dong C."/>
        </authorList>
    </citation>
    <scope>NUCLEOTIDE SEQUENCE</scope>
    <source>
        <strain evidence="1">59MF3M-4</strain>
    </source>
</reference>
<dbReference type="EMBL" id="JAOANI010000029">
    <property type="protein sequence ID" value="MCT7360895.1"/>
    <property type="molecule type" value="Genomic_DNA"/>
</dbReference>
<dbReference type="Proteomes" id="UP001147830">
    <property type="component" value="Unassembled WGS sequence"/>
</dbReference>
<reference evidence="1" key="1">
    <citation type="journal article" date="2022" name="Front. Microbiol.">
        <title>Genome-based taxonomic rearrangement of Oceanobacter-related bacteria including the description of Thalassolituus hydrocarbonoclasticus sp. nov. and Thalassolituus pacificus sp. nov. and emended description of the genus Thalassolituus.</title>
        <authorList>
            <person name="Dong C."/>
            <person name="Wei L."/>
            <person name="Wang J."/>
            <person name="Lai Q."/>
            <person name="Huang Z."/>
            <person name="Shao Z."/>
        </authorList>
    </citation>
    <scope>NUCLEOTIDE SEQUENCE</scope>
    <source>
        <strain evidence="1">59MF3M-4</strain>
    </source>
</reference>
<protein>
    <submittedName>
        <fullName evidence="1">Uncharacterized protein</fullName>
    </submittedName>
</protein>
<proteinExistence type="predicted"/>
<sequence>MTVGICVDAGNSQVAATSLSEAIQDKCQPCGTALKNNSKGTEWLVCAGGHDIQLANTGAVKKKNAF</sequence>
<accession>A0A9X2WIV4</accession>
<comment type="caution">
    <text evidence="1">The sequence shown here is derived from an EMBL/GenBank/DDBJ whole genome shotgun (WGS) entry which is preliminary data.</text>
</comment>
<gene>
    <name evidence="1" type="ORF">NYR02_17875</name>
</gene>
<dbReference type="AlphaFoldDB" id="A0A9X2WIV4"/>
<evidence type="ECO:0000313" key="2">
    <source>
        <dbReference type="Proteomes" id="UP001147830"/>
    </source>
</evidence>
<evidence type="ECO:0000313" key="1">
    <source>
        <dbReference type="EMBL" id="MCT7360895.1"/>
    </source>
</evidence>